<evidence type="ECO:0000313" key="3">
    <source>
        <dbReference type="Proteomes" id="UP000186176"/>
    </source>
</evidence>
<dbReference type="Proteomes" id="UP000186176">
    <property type="component" value="Unassembled WGS sequence"/>
</dbReference>
<proteinExistence type="predicted"/>
<protein>
    <submittedName>
        <fullName evidence="2">Uncharacterized protein</fullName>
    </submittedName>
</protein>
<dbReference type="OrthoDB" id="343546at2759"/>
<evidence type="ECO:0000313" key="2">
    <source>
        <dbReference type="EMBL" id="OII75466.1"/>
    </source>
</evidence>
<dbReference type="AlphaFoldDB" id="A0A1J4MMH7"/>
<organism evidence="2 3">
    <name type="scientific">Cryptosporidium ubiquitum</name>
    <dbReference type="NCBI Taxonomy" id="857276"/>
    <lineage>
        <taxon>Eukaryota</taxon>
        <taxon>Sar</taxon>
        <taxon>Alveolata</taxon>
        <taxon>Apicomplexa</taxon>
        <taxon>Conoidasida</taxon>
        <taxon>Coccidia</taxon>
        <taxon>Eucoccidiorida</taxon>
        <taxon>Eimeriorina</taxon>
        <taxon>Cryptosporidiidae</taxon>
        <taxon>Cryptosporidium</taxon>
    </lineage>
</organism>
<comment type="caution">
    <text evidence="2">The sequence shown here is derived from an EMBL/GenBank/DDBJ whole genome shotgun (WGS) entry which is preliminary data.</text>
</comment>
<dbReference type="VEuPathDB" id="CryptoDB:cubi_01987"/>
<accession>A0A1J4MMH7</accession>
<dbReference type="RefSeq" id="XP_028876473.1">
    <property type="nucleotide sequence ID" value="XM_029018999.1"/>
</dbReference>
<reference evidence="2 3" key="1">
    <citation type="submission" date="2016-10" db="EMBL/GenBank/DDBJ databases">
        <title>Reductive evolution of mitochondrial metabolism and differential evolution of invasion-related proteins in Cryptosporidium.</title>
        <authorList>
            <person name="Liu S."/>
            <person name="Roellig D.M."/>
            <person name="Guo Y."/>
            <person name="Li N."/>
            <person name="Frace M.A."/>
            <person name="Tang K."/>
            <person name="Zhang L."/>
            <person name="Feng Y."/>
            <person name="Xiao L."/>
        </authorList>
    </citation>
    <scope>NUCLEOTIDE SEQUENCE [LARGE SCALE GENOMIC DNA]</scope>
    <source>
        <strain evidence="2">39726</strain>
    </source>
</reference>
<keyword evidence="3" id="KW-1185">Reference proteome</keyword>
<dbReference type="GeneID" id="39978778"/>
<sequence length="112" mass="12615">MINTVKTETIINGQVFEVISNLETEKNSEKLEDVSIKVNELLTSYLSKENDDSNESSQDECENQNNEDIKEDLYLDTNNKSTKSNKNKNESDAVEQLGTSSGKKHRIDAGEK</sequence>
<dbReference type="EMBL" id="LRBP01000001">
    <property type="protein sequence ID" value="OII75466.1"/>
    <property type="molecule type" value="Genomic_DNA"/>
</dbReference>
<feature type="region of interest" description="Disordered" evidence="1">
    <location>
        <begin position="47"/>
        <end position="112"/>
    </location>
</feature>
<gene>
    <name evidence="2" type="ORF">cubi_01987</name>
</gene>
<feature type="compositionally biased region" description="Acidic residues" evidence="1">
    <location>
        <begin position="52"/>
        <end position="62"/>
    </location>
</feature>
<name>A0A1J4MMH7_9CRYT</name>
<evidence type="ECO:0000256" key="1">
    <source>
        <dbReference type="SAM" id="MobiDB-lite"/>
    </source>
</evidence>